<dbReference type="InterPro" id="IPR002901">
    <property type="entry name" value="MGlyc_endo_b_GlcNAc-like_dom"/>
</dbReference>
<name>A0A3B0V8Y7_9ZZZZ</name>
<keyword evidence="2" id="KW-0081">Bacteriolytic enzyme</keyword>
<dbReference type="InterPro" id="IPR036779">
    <property type="entry name" value="LysM_dom_sf"/>
</dbReference>
<dbReference type="PANTHER" id="PTHR33308:SF9">
    <property type="entry name" value="PEPTIDOGLYCAN HYDROLASE FLGJ"/>
    <property type="match status" value="1"/>
</dbReference>
<feature type="non-terminal residue" evidence="6">
    <location>
        <position position="271"/>
    </location>
</feature>
<dbReference type="PROSITE" id="PS51782">
    <property type="entry name" value="LYSM"/>
    <property type="match status" value="1"/>
</dbReference>
<reference evidence="6" key="1">
    <citation type="submission" date="2018-06" db="EMBL/GenBank/DDBJ databases">
        <authorList>
            <person name="Zhirakovskaya E."/>
        </authorList>
    </citation>
    <scope>NUCLEOTIDE SEQUENCE</scope>
</reference>
<dbReference type="SUPFAM" id="SSF54106">
    <property type="entry name" value="LysM domain"/>
    <property type="match status" value="1"/>
</dbReference>
<dbReference type="CDD" id="cd00118">
    <property type="entry name" value="LysM"/>
    <property type="match status" value="1"/>
</dbReference>
<dbReference type="GO" id="GO:0042742">
    <property type="term" value="P:defense response to bacterium"/>
    <property type="evidence" value="ECO:0007669"/>
    <property type="project" value="UniProtKB-KW"/>
</dbReference>
<keyword evidence="1" id="KW-0929">Antimicrobial</keyword>
<dbReference type="Pfam" id="PF01476">
    <property type="entry name" value="LysM"/>
    <property type="match status" value="1"/>
</dbReference>
<gene>
    <name evidence="6" type="ORF">MNBD_BACTEROID07-1021</name>
</gene>
<feature type="domain" description="LysM" evidence="5">
    <location>
        <begin position="223"/>
        <end position="267"/>
    </location>
</feature>
<dbReference type="SMART" id="SM00047">
    <property type="entry name" value="LYZ2"/>
    <property type="match status" value="1"/>
</dbReference>
<dbReference type="SMART" id="SM00257">
    <property type="entry name" value="LysM"/>
    <property type="match status" value="1"/>
</dbReference>
<dbReference type="GO" id="GO:0031640">
    <property type="term" value="P:killing of cells of another organism"/>
    <property type="evidence" value="ECO:0007669"/>
    <property type="project" value="UniProtKB-KW"/>
</dbReference>
<organism evidence="6">
    <name type="scientific">hydrothermal vent metagenome</name>
    <dbReference type="NCBI Taxonomy" id="652676"/>
    <lineage>
        <taxon>unclassified sequences</taxon>
        <taxon>metagenomes</taxon>
        <taxon>ecological metagenomes</taxon>
    </lineage>
</organism>
<keyword evidence="3" id="KW-0378">Hydrolase</keyword>
<evidence type="ECO:0000313" key="6">
    <source>
        <dbReference type="EMBL" id="VAW28466.1"/>
    </source>
</evidence>
<evidence type="ECO:0000256" key="3">
    <source>
        <dbReference type="ARBA" id="ARBA00022801"/>
    </source>
</evidence>
<sequence length="271" mass="32028">MRKWKSYFRVILFISIMTGILPAVFGQARKMTTKEYINKYKDIAIKDMKSYKIPASITLAQGILESGSGNSKLARKANNHFGIKCHKGWRGKRIFVADDIRHDCFRKYNSPEDSYRDHSRFLTQGQRYAFLFRYPITDYKDWAYGLKRAGYATNPRYPQLLINYIEKYHLYKYDEKETRHSRRNRKSRKSRKAMAYLTPVISSFPKVRTSMYGRPILENNGRRLIVVKSGDTFKKIAAEFEMSTHKLLRINELKRKNILHPGELLYLEKKA</sequence>
<dbReference type="Gene3D" id="3.10.350.10">
    <property type="entry name" value="LysM domain"/>
    <property type="match status" value="1"/>
</dbReference>
<evidence type="ECO:0000256" key="1">
    <source>
        <dbReference type="ARBA" id="ARBA00022529"/>
    </source>
</evidence>
<evidence type="ECO:0000256" key="4">
    <source>
        <dbReference type="ARBA" id="ARBA00032108"/>
    </source>
</evidence>
<dbReference type="Pfam" id="PF01832">
    <property type="entry name" value="Glucosaminidase"/>
    <property type="match status" value="1"/>
</dbReference>
<evidence type="ECO:0000256" key="2">
    <source>
        <dbReference type="ARBA" id="ARBA00022638"/>
    </source>
</evidence>
<dbReference type="InterPro" id="IPR018392">
    <property type="entry name" value="LysM"/>
</dbReference>
<dbReference type="InterPro" id="IPR051056">
    <property type="entry name" value="Glycosyl_Hydrolase_73"/>
</dbReference>
<protein>
    <recommendedName>
        <fullName evidence="4">Peptidoglycan hydrolase</fullName>
    </recommendedName>
</protein>
<accession>A0A3B0V8Y7</accession>
<proteinExistence type="predicted"/>
<dbReference type="EMBL" id="UOET01000243">
    <property type="protein sequence ID" value="VAW28466.1"/>
    <property type="molecule type" value="Genomic_DNA"/>
</dbReference>
<dbReference type="PANTHER" id="PTHR33308">
    <property type="entry name" value="PEPTIDOGLYCAN HYDROLASE FLGJ"/>
    <property type="match status" value="1"/>
</dbReference>
<dbReference type="AlphaFoldDB" id="A0A3B0V8Y7"/>
<dbReference type="Gene3D" id="1.10.530.10">
    <property type="match status" value="1"/>
</dbReference>
<dbReference type="GO" id="GO:0004040">
    <property type="term" value="F:amidase activity"/>
    <property type="evidence" value="ECO:0007669"/>
    <property type="project" value="InterPro"/>
</dbReference>
<evidence type="ECO:0000259" key="5">
    <source>
        <dbReference type="PROSITE" id="PS51782"/>
    </source>
</evidence>